<feature type="region of interest" description="Disordered" evidence="1">
    <location>
        <begin position="1"/>
        <end position="42"/>
    </location>
</feature>
<dbReference type="Proteomes" id="UP000295192">
    <property type="component" value="Unassembled WGS sequence"/>
</dbReference>
<evidence type="ECO:0000313" key="2">
    <source>
        <dbReference type="EMBL" id="TDG49383.1"/>
    </source>
</evidence>
<comment type="caution">
    <text evidence="2">The sequence shown here is derived from an EMBL/GenBank/DDBJ whole genome shotgun (WGS) entry which is preliminary data.</text>
</comment>
<dbReference type="KEGG" id="dnv:108654030"/>
<evidence type="ECO:0000256" key="1">
    <source>
        <dbReference type="SAM" id="MobiDB-lite"/>
    </source>
</evidence>
<dbReference type="OMA" id="SYDDEEC"/>
<organism evidence="2 3">
    <name type="scientific">Drosophila navojoa</name>
    <name type="common">Fruit fly</name>
    <dbReference type="NCBI Taxonomy" id="7232"/>
    <lineage>
        <taxon>Eukaryota</taxon>
        <taxon>Metazoa</taxon>
        <taxon>Ecdysozoa</taxon>
        <taxon>Arthropoda</taxon>
        <taxon>Hexapoda</taxon>
        <taxon>Insecta</taxon>
        <taxon>Pterygota</taxon>
        <taxon>Neoptera</taxon>
        <taxon>Endopterygota</taxon>
        <taxon>Diptera</taxon>
        <taxon>Brachycera</taxon>
        <taxon>Muscomorpha</taxon>
        <taxon>Ephydroidea</taxon>
        <taxon>Drosophilidae</taxon>
        <taxon>Drosophila</taxon>
    </lineage>
</organism>
<dbReference type="STRING" id="7232.A0A484BKT1"/>
<dbReference type="EMBL" id="LSRL02000024">
    <property type="protein sequence ID" value="TDG49383.1"/>
    <property type="molecule type" value="Genomic_DNA"/>
</dbReference>
<reference evidence="2 3" key="1">
    <citation type="journal article" date="2019" name="J. Hered.">
        <title>An Improved Genome Assembly for Drosophila navojoa, the Basal Species in the mojavensis Cluster.</title>
        <authorList>
            <person name="Vanderlinde T."/>
            <person name="Dupim E.G."/>
            <person name="Nazario-Yepiz N.O."/>
            <person name="Carvalho A.B."/>
        </authorList>
    </citation>
    <scope>NUCLEOTIDE SEQUENCE [LARGE SCALE GENOMIC DNA]</scope>
    <source>
        <strain evidence="2">Navoj_Jal97</strain>
        <tissue evidence="2">Whole organism</tissue>
    </source>
</reference>
<protein>
    <submittedName>
        <fullName evidence="2">Uncharacterized protein</fullName>
    </submittedName>
</protein>
<dbReference type="AlphaFoldDB" id="A0A484BKT1"/>
<proteinExistence type="predicted"/>
<sequence>MGVRVIEADSASDSYDDEECPTCNTNHKSKSSNAKRSATEPTNIHLGSKDLVGNCKEYRIENNSRDLRIIGNGNRVRIANNSGSLHIIGNATRLKIQHNAGYIKYTGNDGRIYLGSDSQQQTVDYIGCNGLLKVVNSLQLHGSSSSSSKSNSKRTPRSQPKVAKDAPPQPNKAPTAPRLGVEIDNNLTIVNGIAGNIVIKNAINVSI</sequence>
<accession>A0A484BKT1</accession>
<gene>
    <name evidence="2" type="ORF">AWZ03_004251</name>
</gene>
<evidence type="ECO:0000313" key="3">
    <source>
        <dbReference type="Proteomes" id="UP000295192"/>
    </source>
</evidence>
<keyword evidence="3" id="KW-1185">Reference proteome</keyword>
<dbReference type="OrthoDB" id="8190314at2759"/>
<feature type="compositionally biased region" description="Polar residues" evidence="1">
    <location>
        <begin position="22"/>
        <end position="42"/>
    </location>
</feature>
<name>A0A484BKT1_DRONA</name>
<feature type="region of interest" description="Disordered" evidence="1">
    <location>
        <begin position="141"/>
        <end position="179"/>
    </location>
</feature>